<dbReference type="PaxDb" id="4113-PGSC0003DMT400090195"/>
<dbReference type="AlphaFoldDB" id="M1DJV6"/>
<organism evidence="1 2">
    <name type="scientific">Solanum tuberosum</name>
    <name type="common">Potato</name>
    <dbReference type="NCBI Taxonomy" id="4113"/>
    <lineage>
        <taxon>Eukaryota</taxon>
        <taxon>Viridiplantae</taxon>
        <taxon>Streptophyta</taxon>
        <taxon>Embryophyta</taxon>
        <taxon>Tracheophyta</taxon>
        <taxon>Spermatophyta</taxon>
        <taxon>Magnoliopsida</taxon>
        <taxon>eudicotyledons</taxon>
        <taxon>Gunneridae</taxon>
        <taxon>Pentapetalae</taxon>
        <taxon>asterids</taxon>
        <taxon>lamiids</taxon>
        <taxon>Solanales</taxon>
        <taxon>Solanaceae</taxon>
        <taxon>Solanoideae</taxon>
        <taxon>Solaneae</taxon>
        <taxon>Solanum</taxon>
    </lineage>
</organism>
<keyword evidence="2" id="KW-1185">Reference proteome</keyword>
<protein>
    <submittedName>
        <fullName evidence="1">Uncharacterized protein</fullName>
    </submittedName>
</protein>
<sequence length="96" mass="10537">MVENCHILPFSSGPKLMGEERVEAAMAGEHWEGGEVALIGAVQSMLCLQALDSWSFGDVASILVSDWRSLTKFAMYSLRLAEFDEVCYVQPPVGKV</sequence>
<evidence type="ECO:0000313" key="1">
    <source>
        <dbReference type="EnsemblPlants" id="PGSC0003DMT400090195"/>
    </source>
</evidence>
<dbReference type="Gramene" id="PGSC0003DMT400090195">
    <property type="protein sequence ID" value="PGSC0003DMT400090195"/>
    <property type="gene ID" value="PGSC0003DMG400039766"/>
</dbReference>
<evidence type="ECO:0000313" key="2">
    <source>
        <dbReference type="Proteomes" id="UP000011115"/>
    </source>
</evidence>
<dbReference type="HOGENOM" id="CLU_2363792_0_0_1"/>
<dbReference type="EnsemblPlants" id="PGSC0003DMT400090195">
    <property type="protein sequence ID" value="PGSC0003DMT400090195"/>
    <property type="gene ID" value="PGSC0003DMG400039766"/>
</dbReference>
<proteinExistence type="predicted"/>
<dbReference type="InParanoid" id="M1DJV6"/>
<reference evidence="2" key="1">
    <citation type="journal article" date="2011" name="Nature">
        <title>Genome sequence and analysis of the tuber crop potato.</title>
        <authorList>
            <consortium name="The Potato Genome Sequencing Consortium"/>
        </authorList>
    </citation>
    <scope>NUCLEOTIDE SEQUENCE [LARGE SCALE GENOMIC DNA]</scope>
    <source>
        <strain evidence="2">cv. DM1-3 516 R44</strain>
    </source>
</reference>
<dbReference type="Proteomes" id="UP000011115">
    <property type="component" value="Unassembled WGS sequence"/>
</dbReference>
<reference evidence="1" key="2">
    <citation type="submission" date="2015-06" db="UniProtKB">
        <authorList>
            <consortium name="EnsemblPlants"/>
        </authorList>
    </citation>
    <scope>IDENTIFICATION</scope>
    <source>
        <strain evidence="1">DM1-3 516 R44</strain>
    </source>
</reference>
<accession>M1DJV6</accession>
<name>M1DJV6_SOLTU</name>